<proteinExistence type="inferred from homology"/>
<dbReference type="Pfam" id="PF10236">
    <property type="entry name" value="DAP3"/>
    <property type="match status" value="1"/>
</dbReference>
<comment type="caution">
    <text evidence="9">The sequence shown here is derived from an EMBL/GenBank/DDBJ whole genome shotgun (WGS) entry which is preliminary data.</text>
</comment>
<keyword evidence="10" id="KW-1185">Reference proteome</keyword>
<organism evidence="9 10">
    <name type="scientific">Artemisia annua</name>
    <name type="common">Sweet wormwood</name>
    <dbReference type="NCBI Taxonomy" id="35608"/>
    <lineage>
        <taxon>Eukaryota</taxon>
        <taxon>Viridiplantae</taxon>
        <taxon>Streptophyta</taxon>
        <taxon>Embryophyta</taxon>
        <taxon>Tracheophyta</taxon>
        <taxon>Spermatophyta</taxon>
        <taxon>Magnoliopsida</taxon>
        <taxon>eudicotyledons</taxon>
        <taxon>Gunneridae</taxon>
        <taxon>Pentapetalae</taxon>
        <taxon>asterids</taxon>
        <taxon>campanulids</taxon>
        <taxon>Asterales</taxon>
        <taxon>Asteraceae</taxon>
        <taxon>Asteroideae</taxon>
        <taxon>Anthemideae</taxon>
        <taxon>Artemisiinae</taxon>
        <taxon>Artemisia</taxon>
    </lineage>
</organism>
<dbReference type="PANTHER" id="PTHR12810">
    <property type="entry name" value="MITOCHONDRIAL 28S RIBOSOMAL PROTEIN S29"/>
    <property type="match status" value="1"/>
</dbReference>
<dbReference type="Proteomes" id="UP000245207">
    <property type="component" value="Unassembled WGS sequence"/>
</dbReference>
<dbReference type="GO" id="GO:0003735">
    <property type="term" value="F:structural constituent of ribosome"/>
    <property type="evidence" value="ECO:0007669"/>
    <property type="project" value="TreeGrafter"/>
</dbReference>
<evidence type="ECO:0000256" key="2">
    <source>
        <dbReference type="ARBA" id="ARBA00009863"/>
    </source>
</evidence>
<evidence type="ECO:0000256" key="4">
    <source>
        <dbReference type="ARBA" id="ARBA00022980"/>
    </source>
</evidence>
<dbReference type="STRING" id="35608.A0A2U1QMG1"/>
<comment type="subcellular location">
    <subcellularLocation>
        <location evidence="1">Mitochondrion</location>
    </subcellularLocation>
</comment>
<evidence type="ECO:0000313" key="9">
    <source>
        <dbReference type="EMBL" id="PWA99204.1"/>
    </source>
</evidence>
<reference evidence="9 10" key="1">
    <citation type="journal article" date="2018" name="Mol. Plant">
        <title>The genome of Artemisia annua provides insight into the evolution of Asteraceae family and artemisinin biosynthesis.</title>
        <authorList>
            <person name="Shen Q."/>
            <person name="Zhang L."/>
            <person name="Liao Z."/>
            <person name="Wang S."/>
            <person name="Yan T."/>
            <person name="Shi P."/>
            <person name="Liu M."/>
            <person name="Fu X."/>
            <person name="Pan Q."/>
            <person name="Wang Y."/>
            <person name="Lv Z."/>
            <person name="Lu X."/>
            <person name="Zhang F."/>
            <person name="Jiang W."/>
            <person name="Ma Y."/>
            <person name="Chen M."/>
            <person name="Hao X."/>
            <person name="Li L."/>
            <person name="Tang Y."/>
            <person name="Lv G."/>
            <person name="Zhou Y."/>
            <person name="Sun X."/>
            <person name="Brodelius P.E."/>
            <person name="Rose J.K.C."/>
            <person name="Tang K."/>
        </authorList>
    </citation>
    <scope>NUCLEOTIDE SEQUENCE [LARGE SCALE GENOMIC DNA]</scope>
    <source>
        <strain evidence="10">cv. Huhao1</strain>
        <tissue evidence="9">Leaf</tissue>
    </source>
</reference>
<keyword evidence="3" id="KW-0809">Transit peptide</keyword>
<name>A0A2U1QMG1_ARTAN</name>
<keyword evidence="5" id="KW-0496">Mitochondrion</keyword>
<sequence>MLRSLLRSAATATQLKSSSLIASRTFATKKPKPSKGNDKKQQQQQQKGKKPKFNKNEEMMTSSSLDDAVHDVMSDEKNRRRLLEEDEKDKSLDVGPNGKMLFTGVENVTDLSRKDAGTYIKFSRKKLEEMLPERLPVGMVKEFDESMREALLVRHSFLDLRDNFRRIVDPTLQSSNSKGVIAQKQIVLDGPVSCGKSIALAMLVHWAREQGWLVFYVPEGRSWTHGGLFYKNPDNDLWDTPVQAANICQDFMKYNEPMLMKLPCKVNDPIPLGEGAGVGRTRDTDSMDMPEGSTLYDLVQLGITNTHACVGVVVRLREELSLVKDIPVLFAIDQYNCWFTLMGQTFAPQLIGRVATLVEGVLNLPDYIPIKDFMKYNEPMLMKLPCKVNDPIPLGEGSGVGRTRDTDSMDMPEGSTLYDLVQLGITNTHACVGVVKAFRSMMHDNMMVGAFSHSTAVGKLRKDLPDVPSNARVMFPRYTLDEAAAVSHNYLRYVSSLLSQGVII</sequence>
<dbReference type="GO" id="GO:0005763">
    <property type="term" value="C:mitochondrial small ribosomal subunit"/>
    <property type="evidence" value="ECO:0007669"/>
    <property type="project" value="TreeGrafter"/>
</dbReference>
<dbReference type="InterPro" id="IPR019368">
    <property type="entry name" value="Ribosomal_mS29"/>
</dbReference>
<feature type="region of interest" description="Disordered" evidence="8">
    <location>
        <begin position="1"/>
        <end position="71"/>
    </location>
</feature>
<evidence type="ECO:0000256" key="5">
    <source>
        <dbReference type="ARBA" id="ARBA00023128"/>
    </source>
</evidence>
<evidence type="ECO:0000256" key="6">
    <source>
        <dbReference type="ARBA" id="ARBA00023274"/>
    </source>
</evidence>
<dbReference type="AlphaFoldDB" id="A0A2U1QMG1"/>
<dbReference type="PANTHER" id="PTHR12810:SF0">
    <property type="entry name" value="SMALL RIBOSOMAL SUBUNIT PROTEIN MS29"/>
    <property type="match status" value="1"/>
</dbReference>
<evidence type="ECO:0000256" key="1">
    <source>
        <dbReference type="ARBA" id="ARBA00004173"/>
    </source>
</evidence>
<evidence type="ECO:0000256" key="3">
    <source>
        <dbReference type="ARBA" id="ARBA00022946"/>
    </source>
</evidence>
<keyword evidence="6" id="KW-0687">Ribonucleoprotein</keyword>
<evidence type="ECO:0000256" key="8">
    <source>
        <dbReference type="SAM" id="MobiDB-lite"/>
    </source>
</evidence>
<gene>
    <name evidence="9" type="ORF">CTI12_AA011170</name>
</gene>
<dbReference type="OrthoDB" id="274828at2759"/>
<keyword evidence="4" id="KW-0689">Ribosomal protein</keyword>
<feature type="compositionally biased region" description="Polar residues" evidence="8">
    <location>
        <begin position="10"/>
        <end position="26"/>
    </location>
</feature>
<protein>
    <recommendedName>
        <fullName evidence="7">Small ribosomal subunit protein mS29</fullName>
    </recommendedName>
</protein>
<comment type="similarity">
    <text evidence="2">Belongs to the mitochondrion-specific ribosomal protein mS29 family.</text>
</comment>
<accession>A0A2U1QMG1</accession>
<evidence type="ECO:0000256" key="7">
    <source>
        <dbReference type="ARBA" id="ARBA00035140"/>
    </source>
</evidence>
<dbReference type="EMBL" id="PKPP01000030">
    <property type="protein sequence ID" value="PWA99204.1"/>
    <property type="molecule type" value="Genomic_DNA"/>
</dbReference>
<evidence type="ECO:0000313" key="10">
    <source>
        <dbReference type="Proteomes" id="UP000245207"/>
    </source>
</evidence>